<evidence type="ECO:0000259" key="20">
    <source>
        <dbReference type="Pfam" id="PF07992"/>
    </source>
</evidence>
<organism evidence="21 22">
    <name type="scientific">Trypanosoma cruzi marinkellei</name>
    <dbReference type="NCBI Taxonomy" id="85056"/>
    <lineage>
        <taxon>Eukaryota</taxon>
        <taxon>Discoba</taxon>
        <taxon>Euglenozoa</taxon>
        <taxon>Kinetoplastea</taxon>
        <taxon>Metakinetoplastina</taxon>
        <taxon>Trypanosomatida</taxon>
        <taxon>Trypanosomatidae</taxon>
        <taxon>Trypanosoma</taxon>
        <taxon>Schizotrypanum</taxon>
    </lineage>
</organism>
<evidence type="ECO:0000256" key="15">
    <source>
        <dbReference type="ARBA" id="ARBA00029937"/>
    </source>
</evidence>
<dbReference type="Pfam" id="PF02852">
    <property type="entry name" value="Pyr_redox_dim"/>
    <property type="match status" value="1"/>
</dbReference>
<dbReference type="EC" id="1.8.1.12" evidence="6"/>
<proteinExistence type="inferred from homology"/>
<dbReference type="PRINTS" id="PR00368">
    <property type="entry name" value="FADPNR"/>
</dbReference>
<dbReference type="GO" id="GO:0045454">
    <property type="term" value="P:cell redox homeostasis"/>
    <property type="evidence" value="ECO:0007669"/>
    <property type="project" value="InterPro"/>
</dbReference>
<comment type="caution">
    <text evidence="21">The sequence shown here is derived from an EMBL/GenBank/DDBJ whole genome shotgun (WGS) entry which is preliminary data.</text>
</comment>
<dbReference type="InterPro" id="IPR023753">
    <property type="entry name" value="FAD/NAD-binding_dom"/>
</dbReference>
<keyword evidence="18" id="KW-1133">Transmembrane helix</keyword>
<evidence type="ECO:0000256" key="11">
    <source>
        <dbReference type="ARBA" id="ARBA00022857"/>
    </source>
</evidence>
<dbReference type="GO" id="GO:0004362">
    <property type="term" value="F:glutathione-disulfide reductase (NADPH) activity"/>
    <property type="evidence" value="ECO:0007669"/>
    <property type="project" value="TreeGrafter"/>
</dbReference>
<evidence type="ECO:0000256" key="10">
    <source>
        <dbReference type="ARBA" id="ARBA00022827"/>
    </source>
</evidence>
<dbReference type="AlphaFoldDB" id="K2NUH8"/>
<comment type="cofactor">
    <cofactor evidence="1">
        <name>FAD</name>
        <dbReference type="ChEBI" id="CHEBI:57692"/>
    </cofactor>
</comment>
<dbReference type="PRINTS" id="PR00470">
    <property type="entry name" value="TRYPANRDTASE"/>
</dbReference>
<comment type="function">
    <text evidence="2">Trypanothione is the parasite analog of glutathione; this enzyme is the equivalent of glutathione reductase.</text>
</comment>
<dbReference type="PANTHER" id="PTHR42737">
    <property type="entry name" value="GLUTATHIONE REDUCTASE"/>
    <property type="match status" value="1"/>
</dbReference>
<evidence type="ECO:0000256" key="4">
    <source>
        <dbReference type="ARBA" id="ARBA00007532"/>
    </source>
</evidence>
<dbReference type="GO" id="GO:0005739">
    <property type="term" value="C:mitochondrion"/>
    <property type="evidence" value="ECO:0007669"/>
    <property type="project" value="TreeGrafter"/>
</dbReference>
<feature type="transmembrane region" description="Helical" evidence="18">
    <location>
        <begin position="54"/>
        <end position="72"/>
    </location>
</feature>
<evidence type="ECO:0000256" key="8">
    <source>
        <dbReference type="ARBA" id="ARBA00022490"/>
    </source>
</evidence>
<dbReference type="Proteomes" id="UP000007350">
    <property type="component" value="Unassembled WGS sequence"/>
</dbReference>
<evidence type="ECO:0000256" key="3">
    <source>
        <dbReference type="ARBA" id="ARBA00004496"/>
    </source>
</evidence>
<dbReference type="Gene3D" id="3.50.50.60">
    <property type="entry name" value="FAD/NAD(P)-binding domain"/>
    <property type="match status" value="2"/>
</dbReference>
<dbReference type="GO" id="GO:0034599">
    <property type="term" value="P:cellular response to oxidative stress"/>
    <property type="evidence" value="ECO:0007669"/>
    <property type="project" value="TreeGrafter"/>
</dbReference>
<protein>
    <recommendedName>
        <fullName evidence="7">Trypanothione reductase</fullName>
        <ecNumber evidence="6">1.8.1.12</ecNumber>
    </recommendedName>
    <alternativeName>
        <fullName evidence="15">N(1),N(8)-bis(glutathionyl)spermidine reductase</fullName>
    </alternativeName>
</protein>
<comment type="similarity">
    <text evidence="4 17">Belongs to the class-I pyridine nucleotide-disulfide oxidoreductase family.</text>
</comment>
<comment type="subcellular location">
    <subcellularLocation>
        <location evidence="3">Cytoplasm</location>
    </subcellularLocation>
</comment>
<dbReference type="SUPFAM" id="SSF51905">
    <property type="entry name" value="FAD/NAD(P)-binding domain"/>
    <property type="match status" value="1"/>
</dbReference>
<dbReference type="FunFam" id="3.50.50.60:FF:000233">
    <property type="entry name" value="Trypanothione reductase"/>
    <property type="match status" value="1"/>
</dbReference>
<comment type="catalytic activity">
    <reaction evidence="16">
        <text>trypanothione + NADP(+) = trypanothione disulfide + NADPH + H(+)</text>
        <dbReference type="Rhea" id="RHEA:16757"/>
        <dbReference type="ChEBI" id="CHEBI:15378"/>
        <dbReference type="ChEBI" id="CHEBI:57783"/>
        <dbReference type="ChEBI" id="CHEBI:58290"/>
        <dbReference type="ChEBI" id="CHEBI:58349"/>
        <dbReference type="ChEBI" id="CHEBI:58661"/>
        <dbReference type="EC" id="1.8.1.12"/>
    </reaction>
</comment>
<evidence type="ECO:0000313" key="22">
    <source>
        <dbReference type="Proteomes" id="UP000007350"/>
    </source>
</evidence>
<feature type="domain" description="Pyridine nucleotide-disulphide oxidoreductase dimerisation" evidence="19">
    <location>
        <begin position="448"/>
        <end position="554"/>
    </location>
</feature>
<keyword evidence="8" id="KW-0963">Cytoplasm</keyword>
<dbReference type="OrthoDB" id="5956163at2759"/>
<keyword evidence="18" id="KW-0472">Membrane</keyword>
<dbReference type="InterPro" id="IPR036188">
    <property type="entry name" value="FAD/NAD-bd_sf"/>
</dbReference>
<dbReference type="GO" id="GO:0015042">
    <property type="term" value="F:trypanothione-disulfide reductase (NADPH) activity"/>
    <property type="evidence" value="ECO:0007669"/>
    <property type="project" value="UniProtKB-EC"/>
</dbReference>
<evidence type="ECO:0000256" key="7">
    <source>
        <dbReference type="ARBA" id="ARBA00013602"/>
    </source>
</evidence>
<dbReference type="SUPFAM" id="SSF51971">
    <property type="entry name" value="Nucleotide-binding domain"/>
    <property type="match status" value="1"/>
</dbReference>
<evidence type="ECO:0000256" key="18">
    <source>
        <dbReference type="SAM" id="Phobius"/>
    </source>
</evidence>
<dbReference type="SUPFAM" id="SSF55424">
    <property type="entry name" value="FAD/NAD-linked reductases, dimerisation (C-terminal) domain"/>
    <property type="match status" value="1"/>
</dbReference>
<dbReference type="PROSITE" id="PS00076">
    <property type="entry name" value="PYRIDINE_REDOX_1"/>
    <property type="match status" value="1"/>
</dbReference>
<keyword evidence="22" id="KW-1185">Reference proteome</keyword>
<keyword evidence="11" id="KW-0521">NADP</keyword>
<accession>K2NUH8</accession>
<evidence type="ECO:0000259" key="19">
    <source>
        <dbReference type="Pfam" id="PF02852"/>
    </source>
</evidence>
<dbReference type="Gene3D" id="3.30.390.30">
    <property type="match status" value="1"/>
</dbReference>
<evidence type="ECO:0000256" key="13">
    <source>
        <dbReference type="ARBA" id="ARBA00023157"/>
    </source>
</evidence>
<dbReference type="InterPro" id="IPR012999">
    <property type="entry name" value="Pyr_OxRdtase_I_AS"/>
</dbReference>
<evidence type="ECO:0000256" key="16">
    <source>
        <dbReference type="ARBA" id="ARBA00049331"/>
    </source>
</evidence>
<dbReference type="FunFam" id="3.50.50.60:FF:000051">
    <property type="entry name" value="Glutathione reductase"/>
    <property type="match status" value="1"/>
</dbReference>
<dbReference type="InterPro" id="IPR046952">
    <property type="entry name" value="GSHR/TRXR-like"/>
</dbReference>
<dbReference type="PANTHER" id="PTHR42737:SF2">
    <property type="entry name" value="GLUTATHIONE REDUCTASE"/>
    <property type="match status" value="1"/>
</dbReference>
<evidence type="ECO:0000313" key="21">
    <source>
        <dbReference type="EMBL" id="EKF32592.1"/>
    </source>
</evidence>
<keyword evidence="10 17" id="KW-0274">FAD</keyword>
<keyword evidence="14 17" id="KW-0676">Redox-active center</keyword>
<dbReference type="GO" id="GO:0005829">
    <property type="term" value="C:cytosol"/>
    <property type="evidence" value="ECO:0007669"/>
    <property type="project" value="TreeGrafter"/>
</dbReference>
<evidence type="ECO:0000256" key="2">
    <source>
        <dbReference type="ARBA" id="ARBA00003667"/>
    </source>
</evidence>
<evidence type="ECO:0000256" key="5">
    <source>
        <dbReference type="ARBA" id="ARBA00011738"/>
    </source>
</evidence>
<keyword evidence="9 17" id="KW-0285">Flavoprotein</keyword>
<feature type="domain" description="FAD/NAD(P)-binding" evidence="20">
    <location>
        <begin position="92"/>
        <end position="428"/>
    </location>
</feature>
<dbReference type="GO" id="GO:0050660">
    <property type="term" value="F:flavin adenine dinucleotide binding"/>
    <property type="evidence" value="ECO:0007669"/>
    <property type="project" value="InterPro"/>
</dbReference>
<evidence type="ECO:0000256" key="12">
    <source>
        <dbReference type="ARBA" id="ARBA00023002"/>
    </source>
</evidence>
<reference evidence="21 22" key="1">
    <citation type="journal article" date="2012" name="BMC Genomics">
        <title>Comparative genomic analysis of human infective Trypanosoma cruzi lineages with the bat-restricted subspecies T. cruzi marinkellei.</title>
        <authorList>
            <person name="Franzen O."/>
            <person name="Talavera-Lopez C."/>
            <person name="Ochaya S."/>
            <person name="Butler C.E."/>
            <person name="Messenger L.A."/>
            <person name="Lewis M.D."/>
            <person name="Llewellyn M.S."/>
            <person name="Marinkelle C.J."/>
            <person name="Tyler K.M."/>
            <person name="Miles M.A."/>
            <person name="Andersson B."/>
        </authorList>
    </citation>
    <scope>NUCLEOTIDE SEQUENCE [LARGE SCALE GENOMIC DNA]</scope>
    <source>
        <strain evidence="21 22">B7</strain>
    </source>
</reference>
<evidence type="ECO:0000256" key="9">
    <source>
        <dbReference type="ARBA" id="ARBA00022630"/>
    </source>
</evidence>
<evidence type="ECO:0000256" key="14">
    <source>
        <dbReference type="ARBA" id="ARBA00023284"/>
    </source>
</evidence>
<gene>
    <name evidence="21" type="ORF">MOQ_003549</name>
</gene>
<dbReference type="Pfam" id="PF07992">
    <property type="entry name" value="Pyr_redox_2"/>
    <property type="match status" value="1"/>
</dbReference>
<evidence type="ECO:0000256" key="6">
    <source>
        <dbReference type="ARBA" id="ARBA00013018"/>
    </source>
</evidence>
<evidence type="ECO:0000256" key="1">
    <source>
        <dbReference type="ARBA" id="ARBA00001974"/>
    </source>
</evidence>
<sequence length="578" mass="64281">MWVCVLVSFFLFFLILLLLLFSLCLPFLRCCSFFLFFFLHLYNYYKYIGDKSEASFTVTFIYLLIYFIFETISKTIPSSLQFFRKIMMSKIFDLVVIGAGSGGLEAAWNAATLYKKRVAVIDVQMVHGPPFFSALGGTCVNVGCVPKKLMVTGAQYMEHLRESAGFGWEFDRTTIRAEWKKLIAAKDEAVLNINKSYEEMFRDTEGLEFFMGWGSLESKNVVNVRESADPSSAVKERLETEHILVASGSWPHMPNIPGIEHCVSSNEAFYLPEPPRRVLTVGGGFISVEFAGIFNAYKPKDGQVTLCYRGEMILRGFDHTLREELTKQLTANGIQILTKENPAKVELNADGSKSVTFESGKKMDFDLVMIAIGRSPRTNDLQLQNAGVITKNGAVQVDEYSRTNVPNIYAIGDVTNRVMLTPVAINEGAALVDTVFGTTPRKTDHTRVASAVFSIPPIGTCGLIEEVASKRYEVVAVYLSSFTPLMHNISGSKYKTFVAKIITNHSDGTVLGVHLLGDNAPEIIQGVGVCLKLNAKISDFYNTIGVHPTSAEELCSMRTPSYYYVKGERMEKLPEASL</sequence>
<keyword evidence="18" id="KW-0812">Transmembrane</keyword>
<evidence type="ECO:0000256" key="17">
    <source>
        <dbReference type="RuleBase" id="RU003691"/>
    </source>
</evidence>
<dbReference type="InterPro" id="IPR016156">
    <property type="entry name" value="FAD/NAD-linked_Rdtase_dimer_sf"/>
</dbReference>
<keyword evidence="12 17" id="KW-0560">Oxidoreductase</keyword>
<dbReference type="InterPro" id="IPR004099">
    <property type="entry name" value="Pyr_nucl-diS_OxRdtase_dimer"/>
</dbReference>
<name>K2NUH8_TRYCR</name>
<dbReference type="InterPro" id="IPR001864">
    <property type="entry name" value="Trypnth_redctse"/>
</dbReference>
<dbReference type="NCBIfam" id="TIGR01423">
    <property type="entry name" value="trypano_reduc"/>
    <property type="match status" value="1"/>
</dbReference>
<keyword evidence="13" id="KW-1015">Disulfide bond</keyword>
<dbReference type="GO" id="GO:0006749">
    <property type="term" value="P:glutathione metabolic process"/>
    <property type="evidence" value="ECO:0007669"/>
    <property type="project" value="TreeGrafter"/>
</dbReference>
<dbReference type="EMBL" id="AHKC01009738">
    <property type="protein sequence ID" value="EKF32592.1"/>
    <property type="molecule type" value="Genomic_DNA"/>
</dbReference>
<comment type="subunit">
    <text evidence="5">Homodimer.</text>
</comment>
<dbReference type="PRINTS" id="PR00411">
    <property type="entry name" value="PNDRDTASEI"/>
</dbReference>